<feature type="domain" description="C2" evidence="4">
    <location>
        <begin position="171"/>
        <end position="291"/>
    </location>
</feature>
<sequence length="454" mass="51522">MTTDMNVNRSYSEILRRPISDSSDNGFYLWLIVGCSLGGVLLLTIMIALLMYIRRRIRLSKKGTDLLDSSYIPGSEFCPQQMISSFSSSTSDDVSDSQAPIGKQFRRPLGPSSSLDPTSLLKLTSECVQPRPALTRWHTVATPHCQTTAVLGTLDAERDSDEEESHNPPCLHGRLWFSLLYNSEANRLEVTLIKAKYLPGRGLVNAPRDPFVKVFLLPDEENFHQSKIRKRTLTPKFNETFEFKVSPDDLPNRTLKLSVYDVDKRKVRHCLGHVLFPLTKNDMMSGDTMWRDLELAIQPAAHLGDLQLCLSCNPYSNRIKATVCRLRNLKGITSDDAVLYVKVQLYHGRKMIKSKRTVPQSVSSQQAELIFDETFSFGVSGRFFDSCSFTFSVMLAGSSPMVKDTVHGKVVIGPFMYARGEQLQHWQEMLSNPRNMVMRWHSLEAPKRIFDWIS</sequence>
<proteinExistence type="predicted"/>
<dbReference type="GO" id="GO:0030276">
    <property type="term" value="F:clathrin binding"/>
    <property type="evidence" value="ECO:0007669"/>
    <property type="project" value="TreeGrafter"/>
</dbReference>
<dbReference type="AlphaFoldDB" id="A0A8T0E2N5"/>
<keyword evidence="1" id="KW-0677">Repeat</keyword>
<feature type="region of interest" description="Disordered" evidence="2">
    <location>
        <begin position="85"/>
        <end position="116"/>
    </location>
</feature>
<evidence type="ECO:0000256" key="2">
    <source>
        <dbReference type="SAM" id="MobiDB-lite"/>
    </source>
</evidence>
<dbReference type="PRINTS" id="PR00360">
    <property type="entry name" value="C2DOMAIN"/>
</dbReference>
<keyword evidence="3" id="KW-1133">Transmembrane helix</keyword>
<name>A0A8T0E2N5_ARGBR</name>
<dbReference type="EMBL" id="JABXBU010002231">
    <property type="protein sequence ID" value="KAF8763710.1"/>
    <property type="molecule type" value="Genomic_DNA"/>
</dbReference>
<keyword evidence="3" id="KW-0472">Membrane</keyword>
<dbReference type="InterPro" id="IPR000008">
    <property type="entry name" value="C2_dom"/>
</dbReference>
<dbReference type="PANTHER" id="PTHR10024:SF377">
    <property type="entry name" value="SYNAPTOTAGMIN-15-LIKE ISOFORM X1"/>
    <property type="match status" value="1"/>
</dbReference>
<dbReference type="Gene3D" id="2.60.40.150">
    <property type="entry name" value="C2 domain"/>
    <property type="match status" value="2"/>
</dbReference>
<evidence type="ECO:0000259" key="4">
    <source>
        <dbReference type="PROSITE" id="PS50004"/>
    </source>
</evidence>
<accession>A0A8T0E2N5</accession>
<protein>
    <submittedName>
        <fullName evidence="5">Synaptotagmin-15 like protein</fullName>
    </submittedName>
</protein>
<evidence type="ECO:0000256" key="1">
    <source>
        <dbReference type="ARBA" id="ARBA00022737"/>
    </source>
</evidence>
<feature type="transmembrane region" description="Helical" evidence="3">
    <location>
        <begin position="27"/>
        <end position="53"/>
    </location>
</feature>
<dbReference type="GO" id="GO:0001786">
    <property type="term" value="F:phosphatidylserine binding"/>
    <property type="evidence" value="ECO:0007669"/>
    <property type="project" value="TreeGrafter"/>
</dbReference>
<dbReference type="GO" id="GO:0070382">
    <property type="term" value="C:exocytic vesicle"/>
    <property type="evidence" value="ECO:0007669"/>
    <property type="project" value="TreeGrafter"/>
</dbReference>
<gene>
    <name evidence="5" type="ORF">HNY73_021864</name>
</gene>
<dbReference type="PROSITE" id="PS50004">
    <property type="entry name" value="C2"/>
    <property type="match status" value="1"/>
</dbReference>
<evidence type="ECO:0000256" key="3">
    <source>
        <dbReference type="SAM" id="Phobius"/>
    </source>
</evidence>
<evidence type="ECO:0000313" key="6">
    <source>
        <dbReference type="Proteomes" id="UP000807504"/>
    </source>
</evidence>
<dbReference type="Proteomes" id="UP000807504">
    <property type="component" value="Unassembled WGS sequence"/>
</dbReference>
<dbReference type="GO" id="GO:0017156">
    <property type="term" value="P:calcium-ion regulated exocytosis"/>
    <property type="evidence" value="ECO:0007669"/>
    <property type="project" value="TreeGrafter"/>
</dbReference>
<dbReference type="GO" id="GO:0005886">
    <property type="term" value="C:plasma membrane"/>
    <property type="evidence" value="ECO:0007669"/>
    <property type="project" value="TreeGrafter"/>
</dbReference>
<comment type="caution">
    <text evidence="5">The sequence shown here is derived from an EMBL/GenBank/DDBJ whole genome shotgun (WGS) entry which is preliminary data.</text>
</comment>
<dbReference type="FunFam" id="2.60.40.150:FF:000237">
    <property type="entry name" value="Synaptotagmin 15"/>
    <property type="match status" value="1"/>
</dbReference>
<dbReference type="InterPro" id="IPR035892">
    <property type="entry name" value="C2_domain_sf"/>
</dbReference>
<dbReference type="Pfam" id="PF00168">
    <property type="entry name" value="C2"/>
    <property type="match status" value="2"/>
</dbReference>
<organism evidence="5 6">
    <name type="scientific">Argiope bruennichi</name>
    <name type="common">Wasp spider</name>
    <name type="synonym">Aranea bruennichi</name>
    <dbReference type="NCBI Taxonomy" id="94029"/>
    <lineage>
        <taxon>Eukaryota</taxon>
        <taxon>Metazoa</taxon>
        <taxon>Ecdysozoa</taxon>
        <taxon>Arthropoda</taxon>
        <taxon>Chelicerata</taxon>
        <taxon>Arachnida</taxon>
        <taxon>Araneae</taxon>
        <taxon>Araneomorphae</taxon>
        <taxon>Entelegynae</taxon>
        <taxon>Araneoidea</taxon>
        <taxon>Araneidae</taxon>
        <taxon>Argiope</taxon>
    </lineage>
</organism>
<reference evidence="5" key="1">
    <citation type="journal article" date="2020" name="bioRxiv">
        <title>Chromosome-level reference genome of the European wasp spider Argiope bruennichi: a resource for studies on range expansion and evolutionary adaptation.</title>
        <authorList>
            <person name="Sheffer M.M."/>
            <person name="Hoppe A."/>
            <person name="Krehenwinkel H."/>
            <person name="Uhl G."/>
            <person name="Kuss A.W."/>
            <person name="Jensen L."/>
            <person name="Jensen C."/>
            <person name="Gillespie R.G."/>
            <person name="Hoff K.J."/>
            <person name="Prost S."/>
        </authorList>
    </citation>
    <scope>NUCLEOTIDE SEQUENCE</scope>
</reference>
<dbReference type="PANTHER" id="PTHR10024">
    <property type="entry name" value="SYNAPTOTAGMIN"/>
    <property type="match status" value="1"/>
</dbReference>
<dbReference type="GO" id="GO:0005544">
    <property type="term" value="F:calcium-dependent phospholipid binding"/>
    <property type="evidence" value="ECO:0007669"/>
    <property type="project" value="TreeGrafter"/>
</dbReference>
<keyword evidence="6" id="KW-1185">Reference proteome</keyword>
<dbReference type="GO" id="GO:0005509">
    <property type="term" value="F:calcium ion binding"/>
    <property type="evidence" value="ECO:0007669"/>
    <property type="project" value="TreeGrafter"/>
</dbReference>
<keyword evidence="3" id="KW-0812">Transmembrane</keyword>
<dbReference type="CDD" id="cd08390">
    <property type="entry name" value="C2A_Synaptotagmin-15-17"/>
    <property type="match status" value="1"/>
</dbReference>
<dbReference type="SUPFAM" id="SSF49562">
    <property type="entry name" value="C2 domain (Calcium/lipid-binding domain, CaLB)"/>
    <property type="match status" value="2"/>
</dbReference>
<dbReference type="GO" id="GO:0000149">
    <property type="term" value="F:SNARE binding"/>
    <property type="evidence" value="ECO:0007669"/>
    <property type="project" value="TreeGrafter"/>
</dbReference>
<dbReference type="SMART" id="SM00239">
    <property type="entry name" value="C2"/>
    <property type="match status" value="2"/>
</dbReference>
<evidence type="ECO:0000313" key="5">
    <source>
        <dbReference type="EMBL" id="KAF8763710.1"/>
    </source>
</evidence>
<dbReference type="InterPro" id="IPR047897">
    <property type="entry name" value="Synaptotagmin-15/17_C2A"/>
</dbReference>
<reference evidence="5" key="2">
    <citation type="submission" date="2020-06" db="EMBL/GenBank/DDBJ databases">
        <authorList>
            <person name="Sheffer M."/>
        </authorList>
    </citation>
    <scope>NUCLEOTIDE SEQUENCE</scope>
</reference>